<dbReference type="AlphaFoldDB" id="A0A4S4NE19"/>
<feature type="transmembrane region" description="Helical" evidence="1">
    <location>
        <begin position="224"/>
        <end position="244"/>
    </location>
</feature>
<proteinExistence type="predicted"/>
<evidence type="ECO:0000313" key="2">
    <source>
        <dbReference type="EMBL" id="THH37764.1"/>
    </source>
</evidence>
<feature type="transmembrane region" description="Helical" evidence="1">
    <location>
        <begin position="344"/>
        <end position="373"/>
    </location>
</feature>
<dbReference type="OrthoDB" id="9787129at2"/>
<feature type="transmembrane region" description="Helical" evidence="1">
    <location>
        <begin position="54"/>
        <end position="76"/>
    </location>
</feature>
<feature type="transmembrane region" description="Helical" evidence="1">
    <location>
        <begin position="264"/>
        <end position="285"/>
    </location>
</feature>
<keyword evidence="1" id="KW-0812">Transmembrane</keyword>
<feature type="transmembrane region" description="Helical" evidence="1">
    <location>
        <begin position="385"/>
        <end position="404"/>
    </location>
</feature>
<dbReference type="GO" id="GO:0015128">
    <property type="term" value="F:gluconate transmembrane transporter activity"/>
    <property type="evidence" value="ECO:0007669"/>
    <property type="project" value="InterPro"/>
</dbReference>
<feature type="transmembrane region" description="Helical" evidence="1">
    <location>
        <begin position="104"/>
        <end position="123"/>
    </location>
</feature>
<gene>
    <name evidence="2" type="ORF">E4021_13820</name>
</gene>
<keyword evidence="3" id="KW-1185">Reference proteome</keyword>
<keyword evidence="1" id="KW-0472">Membrane</keyword>
<accession>A0A4S4NE19</accession>
<dbReference type="EMBL" id="SRSF01000006">
    <property type="protein sequence ID" value="THH37764.1"/>
    <property type="molecule type" value="Genomic_DNA"/>
</dbReference>
<name>A0A4S4NE19_9BACT</name>
<keyword evidence="1" id="KW-1133">Transmembrane helix</keyword>
<dbReference type="Pfam" id="PF02447">
    <property type="entry name" value="GntP_permease"/>
    <property type="match status" value="1"/>
</dbReference>
<reference evidence="2 3" key="1">
    <citation type="submission" date="2019-04" db="EMBL/GenBank/DDBJ databases">
        <title>Lewinella litorea sp. nov., isolated from a marine sand.</title>
        <authorList>
            <person name="Yoon J.-H."/>
        </authorList>
    </citation>
    <scope>NUCLEOTIDE SEQUENCE [LARGE SCALE GENOMIC DNA]</scope>
    <source>
        <strain evidence="2 3">HSMS-39</strain>
    </source>
</reference>
<dbReference type="GO" id="GO:0005886">
    <property type="term" value="C:plasma membrane"/>
    <property type="evidence" value="ECO:0007669"/>
    <property type="project" value="TreeGrafter"/>
</dbReference>
<dbReference type="Proteomes" id="UP000308528">
    <property type="component" value="Unassembled WGS sequence"/>
</dbReference>
<feature type="transmembrane region" description="Helical" evidence="1">
    <location>
        <begin position="174"/>
        <end position="194"/>
    </location>
</feature>
<evidence type="ECO:0000313" key="3">
    <source>
        <dbReference type="Proteomes" id="UP000308528"/>
    </source>
</evidence>
<comment type="caution">
    <text evidence="2">The sequence shown here is derived from an EMBL/GenBank/DDBJ whole genome shotgun (WGS) entry which is preliminary data.</text>
</comment>
<feature type="transmembrane region" description="Helical" evidence="1">
    <location>
        <begin position="23"/>
        <end position="42"/>
    </location>
</feature>
<feature type="transmembrane region" description="Helical" evidence="1">
    <location>
        <begin position="306"/>
        <end position="324"/>
    </location>
</feature>
<protein>
    <submittedName>
        <fullName evidence="2">GntP family permease</fullName>
    </submittedName>
</protein>
<dbReference type="RefSeq" id="WP_136459956.1">
    <property type="nucleotide sequence ID" value="NZ_SRSF01000006.1"/>
</dbReference>
<dbReference type="PIRSF" id="PIRSF002746">
    <property type="entry name" value="Gluconate_transporter"/>
    <property type="match status" value="1"/>
</dbReference>
<feature type="transmembrane region" description="Helical" evidence="1">
    <location>
        <begin position="424"/>
        <end position="449"/>
    </location>
</feature>
<organism evidence="2 3">
    <name type="scientific">Neolewinella litorea</name>
    <dbReference type="NCBI Taxonomy" id="2562452"/>
    <lineage>
        <taxon>Bacteria</taxon>
        <taxon>Pseudomonadati</taxon>
        <taxon>Bacteroidota</taxon>
        <taxon>Saprospiria</taxon>
        <taxon>Saprospirales</taxon>
        <taxon>Lewinellaceae</taxon>
        <taxon>Neolewinella</taxon>
    </lineage>
</organism>
<dbReference type="PANTHER" id="PTHR30354">
    <property type="entry name" value="GNT FAMILY GLUCONATE TRANSPORTER"/>
    <property type="match status" value="1"/>
</dbReference>
<evidence type="ECO:0000256" key="1">
    <source>
        <dbReference type="SAM" id="Phobius"/>
    </source>
</evidence>
<sequence length="450" mass="46790">MLTVLLLLLSVAAIIFLTARAEVHPFVALMLVALGYGVLVGMPLDRIVASVNEGFGNTLGGIGLIIILGVIIGTFLENTGGAYALANRVLKIAGRERVPLAMGLIGWVVSIPVFADSGFMLLAPLNRSLSKKAGLSLAGTAIALAMGLMAAHTMVPPTPGPIAAAYYLGADLGLVLLLGIPVSLVALGVCLLFIRRFVATTYIDPAPEVSEEEIAARMTTAPGALLSSVPIFVPIVLIVIRSVLVSVAGYDADGYGDLPFGPRLVFFLGEPFIALTIGCFLALLLPRRLEKEMFSTSGWIGKALTGAASILLITGAGGVFGQILRNSGIADVLGEALAGVNLNIWLPFLLAAAIKTAQGSSTVALITAASIMAPMMTELQFETPIDRALVVVAIGAGSAVVSHANDSFFWVVTRLSGMDVKMGYRFMSLASLVLGFSAAVTLFFVYLIAG</sequence>
<dbReference type="PANTHER" id="PTHR30354:SF11">
    <property type="entry name" value="PERMEASE"/>
    <property type="match status" value="1"/>
</dbReference>
<dbReference type="InterPro" id="IPR003474">
    <property type="entry name" value="Glcn_transporter"/>
</dbReference>
<feature type="transmembrane region" description="Helical" evidence="1">
    <location>
        <begin position="135"/>
        <end position="154"/>
    </location>
</feature>